<accession>A0A8T1HKA5</accession>
<protein>
    <recommendedName>
        <fullName evidence="3">P-loop containing nucleoside triphosphate hydrolase</fullName>
    </recommendedName>
</protein>
<evidence type="ECO:0000313" key="1">
    <source>
        <dbReference type="EMBL" id="KAG3212601.1"/>
    </source>
</evidence>
<proteinExistence type="predicted"/>
<comment type="caution">
    <text evidence="1">The sequence shown here is derived from an EMBL/GenBank/DDBJ whole genome shotgun (WGS) entry which is preliminary data.</text>
</comment>
<dbReference type="AlphaFoldDB" id="A0A8T1HKA5"/>
<reference evidence="1" key="1">
    <citation type="submission" date="2018-05" db="EMBL/GenBank/DDBJ databases">
        <title>Effector identification in a new, highly contiguous assembly of the strawberry crown rot pathogen Phytophthora cactorum.</title>
        <authorList>
            <person name="Armitage A.D."/>
            <person name="Nellist C.F."/>
            <person name="Bates H."/>
            <person name="Vickerstaff R.J."/>
            <person name="Harrison R.J."/>
        </authorList>
    </citation>
    <scope>NUCLEOTIDE SEQUENCE</scope>
    <source>
        <strain evidence="1">P421</strain>
    </source>
</reference>
<evidence type="ECO:0008006" key="3">
    <source>
        <dbReference type="Google" id="ProtNLM"/>
    </source>
</evidence>
<dbReference type="VEuPathDB" id="FungiDB:PC110_g15785"/>
<dbReference type="InterPro" id="IPR027417">
    <property type="entry name" value="P-loop_NTPase"/>
</dbReference>
<evidence type="ECO:0000313" key="2">
    <source>
        <dbReference type="Proteomes" id="UP000760860"/>
    </source>
</evidence>
<name>A0A8T1HKA5_9STRA</name>
<dbReference type="Gene3D" id="3.40.50.300">
    <property type="entry name" value="P-loop containing nucleotide triphosphate hydrolases"/>
    <property type="match status" value="1"/>
</dbReference>
<dbReference type="EMBL" id="RCMV01000818">
    <property type="protein sequence ID" value="KAG3212601.1"/>
    <property type="molecule type" value="Genomic_DNA"/>
</dbReference>
<gene>
    <name evidence="1" type="ORF">PC129_g16433</name>
</gene>
<dbReference type="VEuPathDB" id="FungiDB:PC110_g15786"/>
<sequence length="217" mass="23913">MIIDDRGANQVFSVTKFITCYRIRPLSELFGGKTLLIVDIPGYGDTGDKNNKVLGYEQDQFVTAAMNVFFGTVGHVNSIVFTSRANETRMTTLEPVSTYVFQLFAKDVLSCLRTIYTFSDAGRPLAHGALEYLRWPVENGEVEYVVVENLMKMGPISTKKSEQVTTDRLSLELKCQVAEQKIMQTANNARNLIFKLDALASAVGAAPDEKVGSGNAP</sequence>
<dbReference type="Proteomes" id="UP000760860">
    <property type="component" value="Unassembled WGS sequence"/>
</dbReference>
<organism evidence="1 2">
    <name type="scientific">Phytophthora cactorum</name>
    <dbReference type="NCBI Taxonomy" id="29920"/>
    <lineage>
        <taxon>Eukaryota</taxon>
        <taxon>Sar</taxon>
        <taxon>Stramenopiles</taxon>
        <taxon>Oomycota</taxon>
        <taxon>Peronosporomycetes</taxon>
        <taxon>Peronosporales</taxon>
        <taxon>Peronosporaceae</taxon>
        <taxon>Phytophthora</taxon>
    </lineage>
</organism>